<dbReference type="InterPro" id="IPR011009">
    <property type="entry name" value="Kinase-like_dom_sf"/>
</dbReference>
<evidence type="ECO:0000256" key="13">
    <source>
        <dbReference type="ARBA" id="ARBA00022840"/>
    </source>
</evidence>
<keyword evidence="8" id="KW-0677">Repeat</keyword>
<dbReference type="SUPFAM" id="SSF52540">
    <property type="entry name" value="P-loop containing nucleoside triphosphate hydrolases"/>
    <property type="match status" value="1"/>
</dbReference>
<dbReference type="GO" id="GO:0042742">
    <property type="term" value="P:defense response to bacterium"/>
    <property type="evidence" value="ECO:0007669"/>
    <property type="project" value="UniProtKB-ARBA"/>
</dbReference>
<organism evidence="21 22">
    <name type="scientific">Lolium multiflorum</name>
    <name type="common">Italian ryegrass</name>
    <name type="synonym">Lolium perenne subsp. multiflorum</name>
    <dbReference type="NCBI Taxonomy" id="4521"/>
    <lineage>
        <taxon>Eukaryota</taxon>
        <taxon>Viridiplantae</taxon>
        <taxon>Streptophyta</taxon>
        <taxon>Embryophyta</taxon>
        <taxon>Tracheophyta</taxon>
        <taxon>Spermatophyta</taxon>
        <taxon>Magnoliopsida</taxon>
        <taxon>Liliopsida</taxon>
        <taxon>Poales</taxon>
        <taxon>Poaceae</taxon>
        <taxon>BOP clade</taxon>
        <taxon>Pooideae</taxon>
        <taxon>Poodae</taxon>
        <taxon>Poeae</taxon>
        <taxon>Poeae Chloroplast Group 2 (Poeae type)</taxon>
        <taxon>Loliodinae</taxon>
        <taxon>Loliinae</taxon>
        <taxon>Lolium</taxon>
    </lineage>
</organism>
<keyword evidence="16" id="KW-0472">Membrane</keyword>
<evidence type="ECO:0000256" key="2">
    <source>
        <dbReference type="ARBA" id="ARBA00012513"/>
    </source>
</evidence>
<comment type="catalytic activity">
    <reaction evidence="17">
        <text>L-threonyl-[protein] + ATP = O-phospho-L-threonyl-[protein] + ADP + H(+)</text>
        <dbReference type="Rhea" id="RHEA:46608"/>
        <dbReference type="Rhea" id="RHEA-COMP:11060"/>
        <dbReference type="Rhea" id="RHEA-COMP:11605"/>
        <dbReference type="ChEBI" id="CHEBI:15378"/>
        <dbReference type="ChEBI" id="CHEBI:30013"/>
        <dbReference type="ChEBI" id="CHEBI:30616"/>
        <dbReference type="ChEBI" id="CHEBI:61977"/>
        <dbReference type="ChEBI" id="CHEBI:456216"/>
        <dbReference type="EC" id="2.7.11.1"/>
    </reaction>
</comment>
<keyword evidence="11" id="KW-0611">Plant defense</keyword>
<comment type="similarity">
    <text evidence="1">Belongs to the disease resistance NB-LRR family.</text>
</comment>
<keyword evidence="3" id="KW-0723">Serine/threonine-protein kinase</keyword>
<evidence type="ECO:0000256" key="9">
    <source>
        <dbReference type="ARBA" id="ARBA00022741"/>
    </source>
</evidence>
<dbReference type="Proteomes" id="UP001231189">
    <property type="component" value="Unassembled WGS sequence"/>
</dbReference>
<dbReference type="Gene3D" id="3.30.200.20">
    <property type="entry name" value="Phosphorylase Kinase, domain 1"/>
    <property type="match status" value="2"/>
</dbReference>
<evidence type="ECO:0000259" key="20">
    <source>
        <dbReference type="PROSITE" id="PS50222"/>
    </source>
</evidence>
<keyword evidence="4" id="KW-0433">Leucine-rich repeat</keyword>
<evidence type="ECO:0000256" key="8">
    <source>
        <dbReference type="ARBA" id="ARBA00022737"/>
    </source>
</evidence>
<dbReference type="PRINTS" id="PR00364">
    <property type="entry name" value="DISEASERSIST"/>
</dbReference>
<dbReference type="Pfam" id="PF18052">
    <property type="entry name" value="Rx_N"/>
    <property type="match status" value="1"/>
</dbReference>
<evidence type="ECO:0000256" key="11">
    <source>
        <dbReference type="ARBA" id="ARBA00022821"/>
    </source>
</evidence>
<dbReference type="Gene3D" id="1.20.5.4130">
    <property type="match status" value="1"/>
</dbReference>
<dbReference type="Pfam" id="PF23559">
    <property type="entry name" value="WHD_DRP"/>
    <property type="match status" value="1"/>
</dbReference>
<dbReference type="PROSITE" id="PS50222">
    <property type="entry name" value="EF_HAND_2"/>
    <property type="match status" value="4"/>
</dbReference>
<evidence type="ECO:0000256" key="4">
    <source>
        <dbReference type="ARBA" id="ARBA00022614"/>
    </source>
</evidence>
<feature type="domain" description="EF-hand" evidence="20">
    <location>
        <begin position="286"/>
        <end position="321"/>
    </location>
</feature>
<sequence>MHHLCEHPNVVRIRAAYEDALFVHIVMELCAGGELFDRIVAKGHYTERAAAQLIRTIVGVVEGCHSLGVMHRDLKPENFLFASTAEDAPLKTTDFGLSMFYKPGDKFSDVVGSPYYVAPEVLQKCYGPEADVWSAGVILYILLCGVPPFCAETEAGIFRQILRGKLDFESEPWPSISDSAKDLVRNMLCRDPTKRLSAHEVLCHPWIVDDAVAPDKPIDSAVLSRLKHFSAMNKLKKMALRVIAESLSEEEIGGLKELFKMIDADNSGTITFDELKDGLKRVGSELTEHEIQALMDAADIDNSGTIDYGEFIAATLHMNKLEREENLVSAFEFFDKDGSGFITIDELSQACSQFGLDDVHLEDMIKDVDQNNDGQIDYSEFAAMMRKGNAGAAGRRTMRNSLQLNLGDSLCRSNPVRCPAPPEGFSTSLVPIPSCISSSKAIFMELSPISASLGAMGSLPGKLGELLATRHWALRGVVMDEIEQLTNDLHTLQNFLVKLSNAQDPPMTARYWMKNVRELTYDLVDCVDQFVHADARAKIRRATRRNVITRLKINRLPERWKWRPWITNKISEFRTCAQEATQRYWRYRFDACACNPGYSPIGQDLPNIVLDPDDLVGIEGPMNQLERWLTSGDEQLKVVSIVGVAGIGKTTLAQKLWGKLHGQFECRAFVRAGQKPDMRGVIRSILSQVRRHQPPGPGDMHHLICDLREYLQDKRYFVIIDELWTTSVWDVFSRAFPEGNCCSRIIITTDIVEVALACCGYCPEHILKMESLSDDDSEKLLLQRMLVSENQQFDNVLPQIMRNCGGLPLAIIIVASILACQPEKLEQLGCMHDSFGANHTMEGFMGQILNISFNSLPRHLKTCLLYLSTYPEGFLLLKGDLVKQWVAEGFICVKEGEDMEEVAGSYFDELVSMGLIQAMDINYDYELSYTVHHMVLDCITYKSIEHNFVTVVDYSQTALPVTDKVRRLSLHFGSATYASTPRSTRLPQVRSLFFSGLFNCMPSFMVFKLLQVLILHFWCDTGRTSVNLSGICELFRLRYLQVTCNVVVKLPDQIEDMKNLQTLEINAEVWDLPPDIVRLSSLLHLRVQGGANLPDGIGSMKSLRTLMYFDLGNNFEDNIWGLAELTNLRDLHLTYSSLASGEHLKRNLMVLAATLRKLSNLKSLTLTASSAGTVVLFDDTGGMSSASVYLEKLELLPPICIFSRLPKWTRQLHKLRILEVAVRELLRDDIDSLTGLHFLTVFSLCIHTAPERRIVFNDGAFPVLKYFKFRCGVLCLGFMAGAMPNLRRLKLAFNMTIRDKYGDMLAGIEHLVNLQDITSQIGASTESVRRAVEAVFKDAIGKHPMCPRFSIQWVQPVEEEYLPSEKQHLRQEKYSPGENYGVLEKAGDMNKHADNKISQISDLPTTVASSSLKSVELSIKHHVLEKMLFDESAEPESLELSLLEDITTNFSNDHEIGRNRFGVVYKGNLPNGRIVVVKRLAIAIDDKVFLDGVDCLMSVKHRNIVRFLGYSANIQENVTKEGGKSICIGMHDRFLCFEYLCNGNLRMHLDDESLRFDWHMRYQVINGICQGLHYLHDNCITHLDLKLDNILFDDKMVPKIVDYGYSRLWNEEICPIVPRNIGGSLAYMATPEYFGGGPITLKSDIFSLGVIIMQIVFGQYELNYSSIPSVLESWSSRLESDASERHISTETCYQQVKVCLDIGISCMNHDPENRCITQDIIHRLAKNEIVELSVRSDVGNSYLEQMTVHCKEIFKPFATALLAPPVHHKILNKHLEQRIVISVWMQSDKARDLAIRLVERTKGVITVTVTSKSKNQLEVVGEDVDVVALVMLLRRKVGHAEIVTEDHVEVAENLAMGDEIEMIPKFGDWSEPSYFTGSGTNFKSFNTVDESGRSDDTGCTIS</sequence>
<evidence type="ECO:0000256" key="17">
    <source>
        <dbReference type="ARBA" id="ARBA00047899"/>
    </source>
</evidence>
<evidence type="ECO:0000256" key="15">
    <source>
        <dbReference type="ARBA" id="ARBA00023054"/>
    </source>
</evidence>
<keyword evidence="15" id="KW-0175">Coiled coil</keyword>
<dbReference type="InterPro" id="IPR032675">
    <property type="entry name" value="LRR_dom_sf"/>
</dbReference>
<dbReference type="Gene3D" id="1.10.8.430">
    <property type="entry name" value="Helical domain of apoptotic protease-activating factors"/>
    <property type="match status" value="1"/>
</dbReference>
<dbReference type="Pfam" id="PF13499">
    <property type="entry name" value="EF-hand_7"/>
    <property type="match status" value="2"/>
</dbReference>
<keyword evidence="7" id="KW-0479">Metal-binding</keyword>
<dbReference type="InterPro" id="IPR050205">
    <property type="entry name" value="CDPK_Ser/Thr_kinases"/>
</dbReference>
<evidence type="ECO:0000256" key="1">
    <source>
        <dbReference type="ARBA" id="ARBA00008894"/>
    </source>
</evidence>
<evidence type="ECO:0000256" key="7">
    <source>
        <dbReference type="ARBA" id="ARBA00022723"/>
    </source>
</evidence>
<dbReference type="SMART" id="SM00054">
    <property type="entry name" value="EFh"/>
    <property type="match status" value="4"/>
</dbReference>
<dbReference type="Gene3D" id="1.10.10.10">
    <property type="entry name" value="Winged helix-like DNA-binding domain superfamily/Winged helix DNA-binding domain"/>
    <property type="match status" value="1"/>
</dbReference>
<dbReference type="GO" id="GO:0004674">
    <property type="term" value="F:protein serine/threonine kinase activity"/>
    <property type="evidence" value="ECO:0007669"/>
    <property type="project" value="UniProtKB-KW"/>
</dbReference>
<evidence type="ECO:0000256" key="16">
    <source>
        <dbReference type="ARBA" id="ARBA00023136"/>
    </source>
</evidence>
<dbReference type="InterPro" id="IPR002048">
    <property type="entry name" value="EF_hand_dom"/>
</dbReference>
<dbReference type="Gene3D" id="3.40.50.300">
    <property type="entry name" value="P-loop containing nucleotide triphosphate hydrolases"/>
    <property type="match status" value="1"/>
</dbReference>
<keyword evidence="6" id="KW-0812">Transmembrane</keyword>
<dbReference type="Gene3D" id="3.80.10.10">
    <property type="entry name" value="Ribonuclease Inhibitor"/>
    <property type="match status" value="1"/>
</dbReference>
<evidence type="ECO:0000256" key="14">
    <source>
        <dbReference type="ARBA" id="ARBA00022989"/>
    </source>
</evidence>
<keyword evidence="12" id="KW-0106">Calcium</keyword>
<dbReference type="Gene3D" id="3.30.70.100">
    <property type="match status" value="1"/>
</dbReference>
<dbReference type="SUPFAM" id="SSF56112">
    <property type="entry name" value="Protein kinase-like (PK-like)"/>
    <property type="match status" value="2"/>
</dbReference>
<dbReference type="FunFam" id="1.10.510.10:FF:000249">
    <property type="entry name" value="Calcium-dependent protein kinase SK5"/>
    <property type="match status" value="1"/>
</dbReference>
<keyword evidence="9" id="KW-0547">Nucleotide-binding</keyword>
<dbReference type="Gene3D" id="1.10.238.10">
    <property type="entry name" value="EF-hand"/>
    <property type="match status" value="1"/>
</dbReference>
<accession>A0AAD8S815</accession>
<evidence type="ECO:0000256" key="6">
    <source>
        <dbReference type="ARBA" id="ARBA00022692"/>
    </source>
</evidence>
<dbReference type="PROSITE" id="PS00018">
    <property type="entry name" value="EF_HAND_1"/>
    <property type="match status" value="4"/>
</dbReference>
<dbReference type="PANTHER" id="PTHR24349">
    <property type="entry name" value="SERINE/THREONINE-PROTEIN KINASE"/>
    <property type="match status" value="1"/>
</dbReference>
<comment type="catalytic activity">
    <reaction evidence="18">
        <text>L-seryl-[protein] + ATP = O-phospho-L-seryl-[protein] + ADP + H(+)</text>
        <dbReference type="Rhea" id="RHEA:17989"/>
        <dbReference type="Rhea" id="RHEA-COMP:9863"/>
        <dbReference type="Rhea" id="RHEA-COMP:11604"/>
        <dbReference type="ChEBI" id="CHEBI:15378"/>
        <dbReference type="ChEBI" id="CHEBI:29999"/>
        <dbReference type="ChEBI" id="CHEBI:30616"/>
        <dbReference type="ChEBI" id="CHEBI:83421"/>
        <dbReference type="ChEBI" id="CHEBI:456216"/>
        <dbReference type="EC" id="2.7.11.1"/>
    </reaction>
</comment>
<dbReference type="InterPro" id="IPR055414">
    <property type="entry name" value="LRR_R13L4/SHOC2-like"/>
</dbReference>
<comment type="caution">
    <text evidence="21">The sequence shown here is derived from an EMBL/GenBank/DDBJ whole genome shotgun (WGS) entry which is preliminary data.</text>
</comment>
<dbReference type="GO" id="GO:0005509">
    <property type="term" value="F:calcium ion binding"/>
    <property type="evidence" value="ECO:0007669"/>
    <property type="project" value="InterPro"/>
</dbReference>
<reference evidence="21" key="1">
    <citation type="submission" date="2023-07" db="EMBL/GenBank/DDBJ databases">
        <title>A chromosome-level genome assembly of Lolium multiflorum.</title>
        <authorList>
            <person name="Chen Y."/>
            <person name="Copetti D."/>
            <person name="Kolliker R."/>
            <person name="Studer B."/>
        </authorList>
    </citation>
    <scope>NUCLEOTIDE SEQUENCE</scope>
    <source>
        <strain evidence="21">02402/16</strain>
        <tissue evidence="21">Leaf</tissue>
    </source>
</reference>
<dbReference type="SMART" id="SM00220">
    <property type="entry name" value="S_TKc"/>
    <property type="match status" value="2"/>
</dbReference>
<feature type="domain" description="EF-hand" evidence="20">
    <location>
        <begin position="360"/>
        <end position="391"/>
    </location>
</feature>
<dbReference type="InterPro" id="IPR011992">
    <property type="entry name" value="EF-hand-dom_pair"/>
</dbReference>
<dbReference type="GO" id="GO:0009626">
    <property type="term" value="P:plant-type hypersensitive response"/>
    <property type="evidence" value="ECO:0007669"/>
    <property type="project" value="UniProtKB-ARBA"/>
</dbReference>
<name>A0AAD8S815_LOLMU</name>
<dbReference type="GO" id="GO:0043531">
    <property type="term" value="F:ADP binding"/>
    <property type="evidence" value="ECO:0007669"/>
    <property type="project" value="InterPro"/>
</dbReference>
<evidence type="ECO:0000256" key="12">
    <source>
        <dbReference type="ARBA" id="ARBA00022837"/>
    </source>
</evidence>
<dbReference type="Pfam" id="PF00931">
    <property type="entry name" value="NB-ARC"/>
    <property type="match status" value="1"/>
</dbReference>
<dbReference type="FunFam" id="1.10.238.10:FF:000015">
    <property type="entry name" value="Calcium-dependent protein kinase 1"/>
    <property type="match status" value="1"/>
</dbReference>
<gene>
    <name evidence="21" type="ORF">QYE76_064780</name>
</gene>
<keyword evidence="10" id="KW-0418">Kinase</keyword>
<dbReference type="InterPro" id="IPR041118">
    <property type="entry name" value="Rx_N"/>
</dbReference>
<dbReference type="Gene3D" id="1.10.510.10">
    <property type="entry name" value="Transferase(Phosphotransferase) domain 1"/>
    <property type="match status" value="2"/>
</dbReference>
<protein>
    <recommendedName>
        <fullName evidence="2">non-specific serine/threonine protein kinase</fullName>
        <ecNumber evidence="2">2.7.11.1</ecNumber>
    </recommendedName>
</protein>
<dbReference type="InterPro" id="IPR042197">
    <property type="entry name" value="Apaf_helical"/>
</dbReference>
<evidence type="ECO:0000256" key="5">
    <source>
        <dbReference type="ARBA" id="ARBA00022679"/>
    </source>
</evidence>
<dbReference type="FunFam" id="1.10.10.10:FF:000322">
    <property type="entry name" value="Probable disease resistance protein At1g63360"/>
    <property type="match status" value="1"/>
</dbReference>
<dbReference type="EMBL" id="JAUUTY010000004">
    <property type="protein sequence ID" value="KAK1646975.1"/>
    <property type="molecule type" value="Genomic_DNA"/>
</dbReference>
<evidence type="ECO:0000256" key="18">
    <source>
        <dbReference type="ARBA" id="ARBA00048679"/>
    </source>
</evidence>
<dbReference type="InterPro" id="IPR058922">
    <property type="entry name" value="WHD_DRP"/>
</dbReference>
<dbReference type="InterPro" id="IPR036388">
    <property type="entry name" value="WH-like_DNA-bd_sf"/>
</dbReference>
<keyword evidence="14" id="KW-1133">Transmembrane helix</keyword>
<dbReference type="InterPro" id="IPR008271">
    <property type="entry name" value="Ser/Thr_kinase_AS"/>
</dbReference>
<dbReference type="Pfam" id="PF23598">
    <property type="entry name" value="LRR_14"/>
    <property type="match status" value="1"/>
</dbReference>
<evidence type="ECO:0000313" key="21">
    <source>
        <dbReference type="EMBL" id="KAK1646975.1"/>
    </source>
</evidence>
<feature type="domain" description="EF-hand" evidence="20">
    <location>
        <begin position="322"/>
        <end position="357"/>
    </location>
</feature>
<dbReference type="InterPro" id="IPR002182">
    <property type="entry name" value="NB-ARC"/>
</dbReference>
<dbReference type="InterPro" id="IPR018247">
    <property type="entry name" value="EF_Hand_1_Ca_BS"/>
</dbReference>
<dbReference type="GO" id="GO:0002758">
    <property type="term" value="P:innate immune response-activating signaling pathway"/>
    <property type="evidence" value="ECO:0007669"/>
    <property type="project" value="UniProtKB-ARBA"/>
</dbReference>
<feature type="domain" description="Protein kinase" evidence="19">
    <location>
        <begin position="1450"/>
        <end position="1730"/>
    </location>
</feature>
<evidence type="ECO:0000259" key="19">
    <source>
        <dbReference type="PROSITE" id="PS50011"/>
    </source>
</evidence>
<dbReference type="SUPFAM" id="SSF47473">
    <property type="entry name" value="EF-hand"/>
    <property type="match status" value="1"/>
</dbReference>
<evidence type="ECO:0000256" key="3">
    <source>
        <dbReference type="ARBA" id="ARBA00022527"/>
    </source>
</evidence>
<evidence type="ECO:0000313" key="22">
    <source>
        <dbReference type="Proteomes" id="UP001231189"/>
    </source>
</evidence>
<keyword evidence="13" id="KW-0067">ATP-binding</keyword>
<dbReference type="CDD" id="cd00051">
    <property type="entry name" value="EFh"/>
    <property type="match status" value="2"/>
</dbReference>
<evidence type="ECO:0000256" key="10">
    <source>
        <dbReference type="ARBA" id="ARBA00022777"/>
    </source>
</evidence>
<dbReference type="PROSITE" id="PS00108">
    <property type="entry name" value="PROTEIN_KINASE_ST"/>
    <property type="match status" value="2"/>
</dbReference>
<feature type="domain" description="EF-hand" evidence="20">
    <location>
        <begin position="250"/>
        <end position="285"/>
    </location>
</feature>
<feature type="domain" description="Protein kinase" evidence="19">
    <location>
        <begin position="1"/>
        <end position="207"/>
    </location>
</feature>
<keyword evidence="22" id="KW-1185">Reference proteome</keyword>
<dbReference type="InterPro" id="IPR027417">
    <property type="entry name" value="P-loop_NTPase"/>
</dbReference>
<dbReference type="GO" id="GO:0005524">
    <property type="term" value="F:ATP binding"/>
    <property type="evidence" value="ECO:0007669"/>
    <property type="project" value="UniProtKB-KW"/>
</dbReference>
<dbReference type="EC" id="2.7.11.1" evidence="2"/>
<proteinExistence type="inferred from homology"/>
<keyword evidence="5" id="KW-0808">Transferase</keyword>
<dbReference type="PROSITE" id="PS50011">
    <property type="entry name" value="PROTEIN_KINASE_DOM"/>
    <property type="match status" value="2"/>
</dbReference>
<dbReference type="CDD" id="cd05117">
    <property type="entry name" value="STKc_CAMK"/>
    <property type="match status" value="1"/>
</dbReference>
<dbReference type="SUPFAM" id="SSF52058">
    <property type="entry name" value="L domain-like"/>
    <property type="match status" value="1"/>
</dbReference>
<dbReference type="InterPro" id="IPR000719">
    <property type="entry name" value="Prot_kinase_dom"/>
</dbReference>
<dbReference type="Pfam" id="PF00069">
    <property type="entry name" value="Pkinase"/>
    <property type="match status" value="2"/>
</dbReference>